<evidence type="ECO:0000256" key="1">
    <source>
        <dbReference type="ARBA" id="ARBA00022734"/>
    </source>
</evidence>
<keyword evidence="4" id="KW-0812">Transmembrane</keyword>
<keyword evidence="2" id="KW-1015">Disulfide bond</keyword>
<feature type="transmembrane region" description="Helical" evidence="4">
    <location>
        <begin position="45"/>
        <end position="68"/>
    </location>
</feature>
<keyword evidence="7" id="KW-1185">Reference proteome</keyword>
<evidence type="ECO:0000256" key="4">
    <source>
        <dbReference type="SAM" id="Phobius"/>
    </source>
</evidence>
<name>A0AA88N2N6_TACVA</name>
<gene>
    <name evidence="6" type="ORF">Q7C36_008496</name>
</gene>
<evidence type="ECO:0000313" key="7">
    <source>
        <dbReference type="Proteomes" id="UP001187315"/>
    </source>
</evidence>
<dbReference type="Gene3D" id="3.10.100.10">
    <property type="entry name" value="Mannose-Binding Protein A, subunit A"/>
    <property type="match status" value="1"/>
</dbReference>
<evidence type="ECO:0000256" key="3">
    <source>
        <dbReference type="SAM" id="Coils"/>
    </source>
</evidence>
<dbReference type="InterPro" id="IPR033989">
    <property type="entry name" value="CD209-like_CTLD"/>
</dbReference>
<dbReference type="PROSITE" id="PS00615">
    <property type="entry name" value="C_TYPE_LECTIN_1"/>
    <property type="match status" value="1"/>
</dbReference>
<reference evidence="6" key="1">
    <citation type="submission" date="2023-08" db="EMBL/GenBank/DDBJ databases">
        <title>Pelteobagrus vachellii genome.</title>
        <authorList>
            <person name="Liu H."/>
        </authorList>
    </citation>
    <scope>NUCLEOTIDE SEQUENCE</scope>
    <source>
        <strain evidence="6">PRFRI_2022a</strain>
        <tissue evidence="6">Muscle</tissue>
    </source>
</reference>
<keyword evidence="3" id="KW-0175">Coiled coil</keyword>
<protein>
    <recommendedName>
        <fullName evidence="5">C-type lectin domain-containing protein</fullName>
    </recommendedName>
</protein>
<keyword evidence="1" id="KW-0430">Lectin</keyword>
<accession>A0AA88N2N6</accession>
<feature type="coiled-coil region" evidence="3">
    <location>
        <begin position="95"/>
        <end position="129"/>
    </location>
</feature>
<dbReference type="GO" id="GO:0030246">
    <property type="term" value="F:carbohydrate binding"/>
    <property type="evidence" value="ECO:0007669"/>
    <property type="project" value="UniProtKB-KW"/>
</dbReference>
<dbReference type="Proteomes" id="UP001187315">
    <property type="component" value="Unassembled WGS sequence"/>
</dbReference>
<keyword evidence="4" id="KW-0472">Membrane</keyword>
<dbReference type="EMBL" id="JAVHJS010000008">
    <property type="protein sequence ID" value="KAK2849713.1"/>
    <property type="molecule type" value="Genomic_DNA"/>
</dbReference>
<dbReference type="PANTHER" id="PTHR22803">
    <property type="entry name" value="MANNOSE, PHOSPHOLIPASE, LECTIN RECEPTOR RELATED"/>
    <property type="match status" value="1"/>
</dbReference>
<dbReference type="InterPro" id="IPR018378">
    <property type="entry name" value="C-type_lectin_CS"/>
</dbReference>
<dbReference type="Pfam" id="PF00059">
    <property type="entry name" value="Lectin_C"/>
    <property type="match status" value="1"/>
</dbReference>
<dbReference type="SMART" id="SM00034">
    <property type="entry name" value="CLECT"/>
    <property type="match status" value="1"/>
</dbReference>
<organism evidence="6 7">
    <name type="scientific">Tachysurus vachellii</name>
    <name type="common">Darkbarbel catfish</name>
    <name type="synonym">Pelteobagrus vachellii</name>
    <dbReference type="NCBI Taxonomy" id="175792"/>
    <lineage>
        <taxon>Eukaryota</taxon>
        <taxon>Metazoa</taxon>
        <taxon>Chordata</taxon>
        <taxon>Craniata</taxon>
        <taxon>Vertebrata</taxon>
        <taxon>Euteleostomi</taxon>
        <taxon>Actinopterygii</taxon>
        <taxon>Neopterygii</taxon>
        <taxon>Teleostei</taxon>
        <taxon>Ostariophysi</taxon>
        <taxon>Siluriformes</taxon>
        <taxon>Bagridae</taxon>
        <taxon>Tachysurus</taxon>
    </lineage>
</organism>
<dbReference type="SUPFAM" id="SSF56436">
    <property type="entry name" value="C-type lectin-like"/>
    <property type="match status" value="1"/>
</dbReference>
<dbReference type="CDD" id="cd03590">
    <property type="entry name" value="CLECT_DC-SIGN_like"/>
    <property type="match status" value="1"/>
</dbReference>
<comment type="caution">
    <text evidence="6">The sequence shown here is derived from an EMBL/GenBank/DDBJ whole genome shotgun (WGS) entry which is preliminary data.</text>
</comment>
<dbReference type="AlphaFoldDB" id="A0AA88N2N6"/>
<evidence type="ECO:0000259" key="5">
    <source>
        <dbReference type="PROSITE" id="PS50041"/>
    </source>
</evidence>
<dbReference type="PROSITE" id="PS50041">
    <property type="entry name" value="C_TYPE_LECTIN_2"/>
    <property type="match status" value="1"/>
</dbReference>
<evidence type="ECO:0000256" key="2">
    <source>
        <dbReference type="ARBA" id="ARBA00023157"/>
    </source>
</evidence>
<evidence type="ECO:0000313" key="6">
    <source>
        <dbReference type="EMBL" id="KAK2849713.1"/>
    </source>
</evidence>
<dbReference type="InterPro" id="IPR016187">
    <property type="entry name" value="CTDL_fold"/>
</dbReference>
<dbReference type="Gene3D" id="1.20.5.1000">
    <property type="entry name" value="arf6 gtpase in complex with a specific effector, jip4"/>
    <property type="match status" value="1"/>
</dbReference>
<dbReference type="InterPro" id="IPR050111">
    <property type="entry name" value="C-type_lectin/snaclec_domain"/>
</dbReference>
<dbReference type="InterPro" id="IPR001304">
    <property type="entry name" value="C-type_lectin-like"/>
</dbReference>
<keyword evidence="4" id="KW-1133">Transmembrane helix</keyword>
<dbReference type="InterPro" id="IPR016186">
    <property type="entry name" value="C-type_lectin-like/link_sf"/>
</dbReference>
<feature type="domain" description="C-type lectin" evidence="5">
    <location>
        <begin position="141"/>
        <end position="256"/>
    </location>
</feature>
<sequence length="261" mass="30167">MSNSVSANNTDVYENICVTEYATKKQETKSNKGTSEHNTSGHGGYRLAVVCLLVMLVLMLAAIAILWVKLTTERDRIQTSYNNMTNQRDLLVTSYNNVSAEKDQLEIRYKKVSEERDQFQRKTDELQKNLRDINTPGWKYFSSSIYFISTEKKNWIESRHDCMRRGADLVIINSREEQDFVEVWRRGEGAWIGANDRDIEGVWKWVDGTAVFSGFWSNGEPNNKGDEDCAVSGYRAEPVPNWVDVHCSYEYIWICEKRVNS</sequence>
<proteinExistence type="predicted"/>